<organism evidence="14 15">
    <name type="scientific">Ramazzottius varieornatus</name>
    <name type="common">Water bear</name>
    <name type="synonym">Tardigrade</name>
    <dbReference type="NCBI Taxonomy" id="947166"/>
    <lineage>
        <taxon>Eukaryota</taxon>
        <taxon>Metazoa</taxon>
        <taxon>Ecdysozoa</taxon>
        <taxon>Tardigrada</taxon>
        <taxon>Eutardigrada</taxon>
        <taxon>Parachela</taxon>
        <taxon>Hypsibioidea</taxon>
        <taxon>Ramazzottiidae</taxon>
        <taxon>Ramazzottius</taxon>
    </lineage>
</organism>
<feature type="domain" description="AGC-kinase C-terminal" evidence="13">
    <location>
        <begin position="307"/>
        <end position="359"/>
    </location>
</feature>
<evidence type="ECO:0000256" key="5">
    <source>
        <dbReference type="ARBA" id="ARBA00022777"/>
    </source>
</evidence>
<feature type="domain" description="Protein kinase" evidence="12">
    <location>
        <begin position="49"/>
        <end position="306"/>
    </location>
</feature>
<comment type="catalytic activity">
    <reaction evidence="8">
        <text>L-threonyl-[protein] + ATP = O-phospho-L-threonyl-[protein] + ADP + H(+)</text>
        <dbReference type="Rhea" id="RHEA:46608"/>
        <dbReference type="Rhea" id="RHEA-COMP:11060"/>
        <dbReference type="Rhea" id="RHEA-COMP:11605"/>
        <dbReference type="ChEBI" id="CHEBI:15378"/>
        <dbReference type="ChEBI" id="CHEBI:30013"/>
        <dbReference type="ChEBI" id="CHEBI:30616"/>
        <dbReference type="ChEBI" id="CHEBI:61977"/>
        <dbReference type="ChEBI" id="CHEBI:456216"/>
        <dbReference type="EC" id="2.7.11.11"/>
    </reaction>
</comment>
<keyword evidence="7" id="KW-0114">cAMP</keyword>
<dbReference type="FunFam" id="3.30.200.20:FF:000005">
    <property type="entry name" value="cAMP-dependent protein kinase catalytic subunit"/>
    <property type="match status" value="1"/>
</dbReference>
<dbReference type="Proteomes" id="UP000186922">
    <property type="component" value="Unassembled WGS sequence"/>
</dbReference>
<evidence type="ECO:0000256" key="4">
    <source>
        <dbReference type="ARBA" id="ARBA00022741"/>
    </source>
</evidence>
<dbReference type="Pfam" id="PF00069">
    <property type="entry name" value="Pkinase"/>
    <property type="match status" value="1"/>
</dbReference>
<protein>
    <recommendedName>
        <fullName evidence="1">cAMP-dependent protein kinase</fullName>
        <ecNumber evidence="1">2.7.11.11</ecNumber>
    </recommendedName>
</protein>
<dbReference type="STRING" id="947166.A0A1D1VH38"/>
<comment type="catalytic activity">
    <reaction evidence="9">
        <text>L-seryl-[protein] + ATP = O-phospho-L-seryl-[protein] + ADP + H(+)</text>
        <dbReference type="Rhea" id="RHEA:17989"/>
        <dbReference type="Rhea" id="RHEA-COMP:9863"/>
        <dbReference type="Rhea" id="RHEA-COMP:11604"/>
        <dbReference type="ChEBI" id="CHEBI:15378"/>
        <dbReference type="ChEBI" id="CHEBI:29999"/>
        <dbReference type="ChEBI" id="CHEBI:30616"/>
        <dbReference type="ChEBI" id="CHEBI:83421"/>
        <dbReference type="ChEBI" id="CHEBI:456216"/>
        <dbReference type="EC" id="2.7.11.11"/>
    </reaction>
</comment>
<dbReference type="EMBL" id="BDGG01000006">
    <property type="protein sequence ID" value="GAV00231.1"/>
    <property type="molecule type" value="Genomic_DNA"/>
</dbReference>
<dbReference type="FunFam" id="1.10.510.10:FF:000005">
    <property type="entry name" value="cAMP-dependent protein kinase catalytic subunit alpha"/>
    <property type="match status" value="1"/>
</dbReference>
<evidence type="ECO:0000256" key="9">
    <source>
        <dbReference type="ARBA" id="ARBA00047454"/>
    </source>
</evidence>
<feature type="binding site" evidence="10">
    <location>
        <position position="78"/>
    </location>
    <ligand>
        <name>ATP</name>
        <dbReference type="ChEBI" id="CHEBI:30616"/>
    </ligand>
</feature>
<evidence type="ECO:0000256" key="8">
    <source>
        <dbReference type="ARBA" id="ARBA00047292"/>
    </source>
</evidence>
<dbReference type="GO" id="GO:0005634">
    <property type="term" value="C:nucleus"/>
    <property type="evidence" value="ECO:0007669"/>
    <property type="project" value="TreeGrafter"/>
</dbReference>
<name>A0A1D1VH38_RAMVA</name>
<evidence type="ECO:0000256" key="3">
    <source>
        <dbReference type="ARBA" id="ARBA00022679"/>
    </source>
</evidence>
<dbReference type="GO" id="GO:0005524">
    <property type="term" value="F:ATP binding"/>
    <property type="evidence" value="ECO:0007669"/>
    <property type="project" value="UniProtKB-UniRule"/>
</dbReference>
<dbReference type="GO" id="GO:0004691">
    <property type="term" value="F:cAMP-dependent protein kinase activity"/>
    <property type="evidence" value="ECO:0007669"/>
    <property type="project" value="UniProtKB-EC"/>
</dbReference>
<keyword evidence="5" id="KW-0418">Kinase</keyword>
<comment type="similarity">
    <text evidence="11">Belongs to the protein kinase superfamily.</text>
</comment>
<evidence type="ECO:0000259" key="12">
    <source>
        <dbReference type="PROSITE" id="PS50011"/>
    </source>
</evidence>
<dbReference type="SUPFAM" id="SSF56112">
    <property type="entry name" value="Protein kinase-like (PK-like)"/>
    <property type="match status" value="1"/>
</dbReference>
<dbReference type="GO" id="GO:0005952">
    <property type="term" value="C:cAMP-dependent protein kinase complex"/>
    <property type="evidence" value="ECO:0007669"/>
    <property type="project" value="TreeGrafter"/>
</dbReference>
<gene>
    <name evidence="14" type="primary">RvY_11113-1</name>
    <name evidence="14" type="synonym">RvY_11113.1</name>
    <name evidence="14" type="ORF">RvY_11113</name>
</gene>
<dbReference type="InterPro" id="IPR008271">
    <property type="entry name" value="Ser/Thr_kinase_AS"/>
</dbReference>
<evidence type="ECO:0000256" key="7">
    <source>
        <dbReference type="ARBA" id="ARBA00023149"/>
    </source>
</evidence>
<dbReference type="Gene3D" id="1.10.510.10">
    <property type="entry name" value="Transferase(Phosphotransferase) domain 1"/>
    <property type="match status" value="1"/>
</dbReference>
<proteinExistence type="inferred from homology"/>
<dbReference type="Gene3D" id="3.30.200.20">
    <property type="entry name" value="Phosphorylase Kinase, domain 1"/>
    <property type="match status" value="1"/>
</dbReference>
<evidence type="ECO:0000313" key="14">
    <source>
        <dbReference type="EMBL" id="GAV00231.1"/>
    </source>
</evidence>
<dbReference type="EC" id="2.7.11.11" evidence="1"/>
<keyword evidence="2 11" id="KW-0723">Serine/threonine-protein kinase</keyword>
<evidence type="ECO:0000256" key="2">
    <source>
        <dbReference type="ARBA" id="ARBA00022527"/>
    </source>
</evidence>
<sequence>MGNAASTKARGDSVAISGGDVTGFLEEAREDFLRKWDATTTNQYVLDDYDRIKTLGTGSFGRVMLVRNKITNAMFAMKILEKAKVVKLKQVEHTLNEKRVLKSVDFPFLVHLESAFKDNSNLYLVLEFVQGGEMFSHLRKHNRFPESQARFYAAQVLLAFEYLHHLGVIYRDLKPENLLLDSSGYVKITDFGFAKKISGSTGRVFTVCGTPEYLAPEIILNRGYGKAVDWWAFGVLIYEMTAGFAPFMSDDPVKIYEKIVAGKFKYPTHFSADIRDLIKNILQVDLTRRYGNLKNGVSDIKNHRWFATTDFMSIYEKTLVAPLIPKIGGVDDCSQFDDYKEVPLTVGKEMEYADVFADF</sequence>
<dbReference type="SMART" id="SM00220">
    <property type="entry name" value="S_TKc"/>
    <property type="match status" value="1"/>
</dbReference>
<dbReference type="PROSITE" id="PS00108">
    <property type="entry name" value="PROTEIN_KINASE_ST"/>
    <property type="match status" value="1"/>
</dbReference>
<dbReference type="PROSITE" id="PS00107">
    <property type="entry name" value="PROTEIN_KINASE_ATP"/>
    <property type="match status" value="1"/>
</dbReference>
<dbReference type="InterPro" id="IPR000961">
    <property type="entry name" value="AGC-kinase_C"/>
</dbReference>
<comment type="caution">
    <text evidence="14">The sequence shown here is derived from an EMBL/GenBank/DDBJ whole genome shotgun (WGS) entry which is preliminary data.</text>
</comment>
<evidence type="ECO:0000256" key="1">
    <source>
        <dbReference type="ARBA" id="ARBA00012444"/>
    </source>
</evidence>
<dbReference type="PANTHER" id="PTHR24353">
    <property type="entry name" value="CYCLIC NUCLEOTIDE-DEPENDENT PROTEIN KINASE"/>
    <property type="match status" value="1"/>
</dbReference>
<dbReference type="PROSITE" id="PS50011">
    <property type="entry name" value="PROTEIN_KINASE_DOM"/>
    <property type="match status" value="1"/>
</dbReference>
<keyword evidence="15" id="KW-1185">Reference proteome</keyword>
<dbReference type="PROSITE" id="PS51285">
    <property type="entry name" value="AGC_KINASE_CTER"/>
    <property type="match status" value="1"/>
</dbReference>
<keyword evidence="4 10" id="KW-0547">Nucleotide-binding</keyword>
<dbReference type="InterPro" id="IPR000719">
    <property type="entry name" value="Prot_kinase_dom"/>
</dbReference>
<dbReference type="GO" id="GO:0005829">
    <property type="term" value="C:cytosol"/>
    <property type="evidence" value="ECO:0007669"/>
    <property type="project" value="TreeGrafter"/>
</dbReference>
<dbReference type="AlphaFoldDB" id="A0A1D1VH38"/>
<dbReference type="InterPro" id="IPR011009">
    <property type="entry name" value="Kinase-like_dom_sf"/>
</dbReference>
<reference evidence="14 15" key="1">
    <citation type="journal article" date="2016" name="Nat. Commun.">
        <title>Extremotolerant tardigrade genome and improved radiotolerance of human cultured cells by tardigrade-unique protein.</title>
        <authorList>
            <person name="Hashimoto T."/>
            <person name="Horikawa D.D."/>
            <person name="Saito Y."/>
            <person name="Kuwahara H."/>
            <person name="Kozuka-Hata H."/>
            <person name="Shin-I T."/>
            <person name="Minakuchi Y."/>
            <person name="Ohishi K."/>
            <person name="Motoyama A."/>
            <person name="Aizu T."/>
            <person name="Enomoto A."/>
            <person name="Kondo K."/>
            <person name="Tanaka S."/>
            <person name="Hara Y."/>
            <person name="Koshikawa S."/>
            <person name="Sagara H."/>
            <person name="Miura T."/>
            <person name="Yokobori S."/>
            <person name="Miyagawa K."/>
            <person name="Suzuki Y."/>
            <person name="Kubo T."/>
            <person name="Oyama M."/>
            <person name="Kohara Y."/>
            <person name="Fujiyama A."/>
            <person name="Arakawa K."/>
            <person name="Katayama T."/>
            <person name="Toyoda A."/>
            <person name="Kunieda T."/>
        </authorList>
    </citation>
    <scope>NUCLEOTIDE SEQUENCE [LARGE SCALE GENOMIC DNA]</scope>
    <source>
        <strain evidence="14 15">YOKOZUNA-1</strain>
    </source>
</reference>
<evidence type="ECO:0000256" key="10">
    <source>
        <dbReference type="PROSITE-ProRule" id="PRU10141"/>
    </source>
</evidence>
<dbReference type="PANTHER" id="PTHR24353:SF153">
    <property type="entry name" value="CAMP-DEPENDENT PROTEIN KINASE CATALYTIC SUBUNIT 1"/>
    <property type="match status" value="1"/>
</dbReference>
<evidence type="ECO:0000313" key="15">
    <source>
        <dbReference type="Proteomes" id="UP000186922"/>
    </source>
</evidence>
<evidence type="ECO:0000259" key="13">
    <source>
        <dbReference type="PROSITE" id="PS51285"/>
    </source>
</evidence>
<dbReference type="OrthoDB" id="63267at2759"/>
<evidence type="ECO:0000256" key="11">
    <source>
        <dbReference type="RuleBase" id="RU000304"/>
    </source>
</evidence>
<accession>A0A1D1VH38</accession>
<dbReference type="InterPro" id="IPR017441">
    <property type="entry name" value="Protein_kinase_ATP_BS"/>
</dbReference>
<keyword evidence="3" id="KW-0808">Transferase</keyword>
<evidence type="ECO:0000256" key="6">
    <source>
        <dbReference type="ARBA" id="ARBA00022840"/>
    </source>
</evidence>
<keyword evidence="6 10" id="KW-0067">ATP-binding</keyword>